<sequence>MISVRSLCSIALVLVASGAAGCKEDPPPPQPEPASSAAANTNKGKASLRTPVSPMAKVDPQSMKEYRVDVCYFGTLSLKQARDAYLASLGKDEPSEKKIPSFGNDDQAKAGDAAKGALPAKLPGAAAPKTTGLPGTAAAPGGTSAPAAKGAPTPPGKPDERRPINFSARAPHERNARACTVALSLKEPAMADVDAALAEYAPFATELAKNIAAAANYYQREEYKKDSFAKGKELHAKLLADFQKLDAHSDKLGLAVSAWHASHLPDLAKAEEGQKEAITALEDARALMLILTSKNVDPAAEKAALQKLETSAAALKTYGSTHQTDPWAKIMEPALAGFIRDVKAAEPKLTDKGITSPALFLPVVTSFVSVIEGKHRALSRSLMAKSQAATREAAGTAQPAAPAAPAAPEKE</sequence>
<evidence type="ECO:0000256" key="2">
    <source>
        <dbReference type="SAM" id="SignalP"/>
    </source>
</evidence>
<proteinExistence type="predicted"/>
<evidence type="ECO:0008006" key="5">
    <source>
        <dbReference type="Google" id="ProtNLM"/>
    </source>
</evidence>
<reference evidence="3 4" key="1">
    <citation type="journal article" date="2007" name="Nat. Biotechnol.">
        <title>Complete genome sequence of the myxobacterium Sorangium cellulosum.</title>
        <authorList>
            <person name="Schneiker S."/>
            <person name="Perlova O."/>
            <person name="Kaiser O."/>
            <person name="Gerth K."/>
            <person name="Alici A."/>
            <person name="Altmeyer M.O."/>
            <person name="Bartels D."/>
            <person name="Bekel T."/>
            <person name="Beyer S."/>
            <person name="Bode E."/>
            <person name="Bode H.B."/>
            <person name="Bolten C.J."/>
            <person name="Choudhuri J.V."/>
            <person name="Doss S."/>
            <person name="Elnakady Y.A."/>
            <person name="Frank B."/>
            <person name="Gaigalat L."/>
            <person name="Goesmann A."/>
            <person name="Groeger C."/>
            <person name="Gross F."/>
            <person name="Jelsbak L."/>
            <person name="Jelsbak L."/>
            <person name="Kalinowski J."/>
            <person name="Kegler C."/>
            <person name="Knauber T."/>
            <person name="Konietzny S."/>
            <person name="Kopp M."/>
            <person name="Krause L."/>
            <person name="Krug D."/>
            <person name="Linke B."/>
            <person name="Mahmud T."/>
            <person name="Martinez-Arias R."/>
            <person name="McHardy A.C."/>
            <person name="Merai M."/>
            <person name="Meyer F."/>
            <person name="Mormann S."/>
            <person name="Munoz-Dorado J."/>
            <person name="Perez J."/>
            <person name="Pradella S."/>
            <person name="Rachid S."/>
            <person name="Raddatz G."/>
            <person name="Rosenau F."/>
            <person name="Rueckert C."/>
            <person name="Sasse F."/>
            <person name="Scharfe M."/>
            <person name="Schuster S.C."/>
            <person name="Suen G."/>
            <person name="Treuner-Lange A."/>
            <person name="Velicer G.J."/>
            <person name="Vorholter F.-J."/>
            <person name="Weissman K.J."/>
            <person name="Welch R.D."/>
            <person name="Wenzel S.C."/>
            <person name="Whitworth D.E."/>
            <person name="Wilhelm S."/>
            <person name="Wittmann C."/>
            <person name="Bloecker H."/>
            <person name="Puehler A."/>
            <person name="Mueller R."/>
        </authorList>
    </citation>
    <scope>NUCLEOTIDE SEQUENCE [LARGE SCALE GENOMIC DNA]</scope>
    <source>
        <strain evidence="4">So ce56</strain>
    </source>
</reference>
<dbReference type="KEGG" id="scl:sce1064"/>
<dbReference type="OrthoDB" id="5497550at2"/>
<evidence type="ECO:0000313" key="3">
    <source>
        <dbReference type="EMBL" id="CAN91221.1"/>
    </source>
</evidence>
<feature type="region of interest" description="Disordered" evidence="1">
    <location>
        <begin position="384"/>
        <end position="411"/>
    </location>
</feature>
<evidence type="ECO:0000313" key="4">
    <source>
        <dbReference type="Proteomes" id="UP000002139"/>
    </source>
</evidence>
<dbReference type="Proteomes" id="UP000002139">
    <property type="component" value="Chromosome"/>
</dbReference>
<protein>
    <recommendedName>
        <fullName evidence="5">DUF3829 domain-containing protein</fullName>
    </recommendedName>
</protein>
<dbReference type="AlphaFoldDB" id="A9F003"/>
<feature type="region of interest" description="Disordered" evidence="1">
    <location>
        <begin position="92"/>
        <end position="171"/>
    </location>
</feature>
<dbReference type="Pfam" id="PF12889">
    <property type="entry name" value="DUF3829"/>
    <property type="match status" value="1"/>
</dbReference>
<dbReference type="InterPro" id="IPR024291">
    <property type="entry name" value="DUF3829"/>
</dbReference>
<name>A9F003_SORC5</name>
<dbReference type="PROSITE" id="PS51257">
    <property type="entry name" value="PROKAR_LIPOPROTEIN"/>
    <property type="match status" value="1"/>
</dbReference>
<feature type="compositionally biased region" description="Low complexity" evidence="1">
    <location>
        <begin position="387"/>
        <end position="411"/>
    </location>
</feature>
<feature type="signal peptide" evidence="2">
    <location>
        <begin position="1"/>
        <end position="22"/>
    </location>
</feature>
<feature type="compositionally biased region" description="Low complexity" evidence="1">
    <location>
        <begin position="110"/>
        <end position="151"/>
    </location>
</feature>
<gene>
    <name evidence="3" type="ordered locus">sce1064</name>
</gene>
<keyword evidence="2" id="KW-0732">Signal</keyword>
<organism evidence="3 4">
    <name type="scientific">Sorangium cellulosum (strain So ce56)</name>
    <name type="common">Polyangium cellulosum (strain So ce56)</name>
    <dbReference type="NCBI Taxonomy" id="448385"/>
    <lineage>
        <taxon>Bacteria</taxon>
        <taxon>Pseudomonadati</taxon>
        <taxon>Myxococcota</taxon>
        <taxon>Polyangia</taxon>
        <taxon>Polyangiales</taxon>
        <taxon>Polyangiaceae</taxon>
        <taxon>Sorangium</taxon>
    </lineage>
</organism>
<feature type="region of interest" description="Disordered" evidence="1">
    <location>
        <begin position="22"/>
        <end position="59"/>
    </location>
</feature>
<keyword evidence="4" id="KW-1185">Reference proteome</keyword>
<accession>A9F003</accession>
<evidence type="ECO:0000256" key="1">
    <source>
        <dbReference type="SAM" id="MobiDB-lite"/>
    </source>
</evidence>
<dbReference type="HOGENOM" id="CLU_690585_0_0_7"/>
<dbReference type="RefSeq" id="WP_012233698.1">
    <property type="nucleotide sequence ID" value="NC_010162.1"/>
</dbReference>
<feature type="chain" id="PRO_5002738496" description="DUF3829 domain-containing protein" evidence="2">
    <location>
        <begin position="23"/>
        <end position="411"/>
    </location>
</feature>
<dbReference type="BioCyc" id="SCEL448385:SCE_RS05555-MONOMER"/>
<dbReference type="EMBL" id="AM746676">
    <property type="protein sequence ID" value="CAN91221.1"/>
    <property type="molecule type" value="Genomic_DNA"/>
</dbReference>